<dbReference type="SUPFAM" id="SSF46894">
    <property type="entry name" value="C-terminal effector domain of the bipartite response regulators"/>
    <property type="match status" value="1"/>
</dbReference>
<organism evidence="2 3">
    <name type="scientific">Paraburkholderia terrae</name>
    <dbReference type="NCBI Taxonomy" id="311230"/>
    <lineage>
        <taxon>Bacteria</taxon>
        <taxon>Pseudomonadati</taxon>
        <taxon>Pseudomonadota</taxon>
        <taxon>Betaproteobacteria</taxon>
        <taxon>Burkholderiales</taxon>
        <taxon>Burkholderiaceae</taxon>
        <taxon>Paraburkholderia</taxon>
    </lineage>
</organism>
<dbReference type="InterPro" id="IPR036388">
    <property type="entry name" value="WH-like_DNA-bd_sf"/>
</dbReference>
<dbReference type="Gene3D" id="1.10.10.10">
    <property type="entry name" value="Winged helix-like DNA-binding domain superfamily/Winged helix DNA-binding domain"/>
    <property type="match status" value="1"/>
</dbReference>
<evidence type="ECO:0000256" key="1">
    <source>
        <dbReference type="SAM" id="MobiDB-lite"/>
    </source>
</evidence>
<dbReference type="EMBL" id="CP026114">
    <property type="protein sequence ID" value="AUT66675.1"/>
    <property type="molecule type" value="Genomic_DNA"/>
</dbReference>
<accession>A0A2I8F4A8</accession>
<dbReference type="GO" id="GO:0003677">
    <property type="term" value="F:DNA binding"/>
    <property type="evidence" value="ECO:0007669"/>
    <property type="project" value="InterPro"/>
</dbReference>
<dbReference type="GO" id="GO:0006355">
    <property type="term" value="P:regulation of DNA-templated transcription"/>
    <property type="evidence" value="ECO:0007669"/>
    <property type="project" value="InterPro"/>
</dbReference>
<gene>
    <name evidence="2" type="ORF">C2L65_44590</name>
</gene>
<feature type="region of interest" description="Disordered" evidence="1">
    <location>
        <begin position="1"/>
        <end position="27"/>
    </location>
</feature>
<sequence length="96" mass="10486">MSPRVPGSHPRTAAPGQASGRCNQPTWPDDEEVEAACVSVVVARLRRKFHGKQLKAQIDPVNRFGYRLSCHRLQSLVTTADLATACSCQEPKNGTQ</sequence>
<dbReference type="AlphaFoldDB" id="A0A2I8F4A8"/>
<dbReference type="Proteomes" id="UP000243502">
    <property type="component" value="Chromosome 4"/>
</dbReference>
<reference evidence="2 3" key="1">
    <citation type="submission" date="2018-01" db="EMBL/GenBank/DDBJ databases">
        <title>Species boundaries and ecological features among Paraburkholderia terrae DSMZ17804T, P. hospita DSMZ17164T and P. caribensis DSMZ13236T.</title>
        <authorList>
            <person name="Pratama A.A."/>
        </authorList>
    </citation>
    <scope>NUCLEOTIDE SEQUENCE [LARGE SCALE GENOMIC DNA]</scope>
    <source>
        <strain evidence="2 3">DSM 17804</strain>
    </source>
</reference>
<proteinExistence type="predicted"/>
<protein>
    <submittedName>
        <fullName evidence="2">Helix-turn-helix domain-containing protein</fullName>
    </submittedName>
</protein>
<name>A0A2I8F4A8_9BURK</name>
<evidence type="ECO:0000313" key="3">
    <source>
        <dbReference type="Proteomes" id="UP000243502"/>
    </source>
</evidence>
<dbReference type="InterPro" id="IPR016032">
    <property type="entry name" value="Sig_transdc_resp-reg_C-effctor"/>
</dbReference>
<dbReference type="KEGG" id="pter:C2L65_44590"/>
<evidence type="ECO:0000313" key="2">
    <source>
        <dbReference type="EMBL" id="AUT66675.1"/>
    </source>
</evidence>